<dbReference type="AlphaFoldDB" id="A0A8T3CV53"/>
<keyword evidence="3" id="KW-1185">Reference proteome</keyword>
<reference evidence="2" key="1">
    <citation type="submission" date="2021-01" db="EMBL/GenBank/DDBJ databases">
        <authorList>
            <person name="Zahm M."/>
            <person name="Roques C."/>
            <person name="Cabau C."/>
            <person name="Klopp C."/>
            <person name="Donnadieu C."/>
            <person name="Jouanno E."/>
            <person name="Lampietro C."/>
            <person name="Louis A."/>
            <person name="Herpin A."/>
            <person name="Echchiki A."/>
            <person name="Berthelot C."/>
            <person name="Parey E."/>
            <person name="Roest-Crollius H."/>
            <person name="Braasch I."/>
            <person name="Postlethwait J."/>
            <person name="Bobe J."/>
            <person name="Montfort J."/>
            <person name="Bouchez O."/>
            <person name="Begum T."/>
            <person name="Mejri S."/>
            <person name="Adams A."/>
            <person name="Chen W.-J."/>
            <person name="Guiguen Y."/>
        </authorList>
    </citation>
    <scope>NUCLEOTIDE SEQUENCE</scope>
    <source>
        <tissue evidence="2">Blood</tissue>
    </source>
</reference>
<feature type="compositionally biased region" description="Low complexity" evidence="1">
    <location>
        <begin position="31"/>
        <end position="42"/>
    </location>
</feature>
<proteinExistence type="predicted"/>
<feature type="region of interest" description="Disordered" evidence="1">
    <location>
        <begin position="1"/>
        <end position="46"/>
    </location>
</feature>
<evidence type="ECO:0000313" key="3">
    <source>
        <dbReference type="Proteomes" id="UP000829720"/>
    </source>
</evidence>
<evidence type="ECO:0000313" key="2">
    <source>
        <dbReference type="EMBL" id="KAI1886495.1"/>
    </source>
</evidence>
<gene>
    <name evidence="2" type="ORF">AGOR_G00196330</name>
</gene>
<dbReference type="Proteomes" id="UP000829720">
    <property type="component" value="Unassembled WGS sequence"/>
</dbReference>
<name>A0A8T3CV53_9TELE</name>
<sequence length="101" mass="10616">MPAAVQRVSGMQDGSAANVKGTAGEAGLQRPGGPAEPGFGEPETMKQKREALADIPELICSAVATLPSRFAAASRLHNALRPLCFGCSQTNVCIYCKCKFY</sequence>
<accession>A0A8T3CV53</accession>
<dbReference type="EMBL" id="JAERUA010000019">
    <property type="protein sequence ID" value="KAI1886495.1"/>
    <property type="molecule type" value="Genomic_DNA"/>
</dbReference>
<evidence type="ECO:0000256" key="1">
    <source>
        <dbReference type="SAM" id="MobiDB-lite"/>
    </source>
</evidence>
<protein>
    <submittedName>
        <fullName evidence="2">Uncharacterized protein</fullName>
    </submittedName>
</protein>
<organism evidence="2 3">
    <name type="scientific">Albula goreensis</name>
    <dbReference type="NCBI Taxonomy" id="1534307"/>
    <lineage>
        <taxon>Eukaryota</taxon>
        <taxon>Metazoa</taxon>
        <taxon>Chordata</taxon>
        <taxon>Craniata</taxon>
        <taxon>Vertebrata</taxon>
        <taxon>Euteleostomi</taxon>
        <taxon>Actinopterygii</taxon>
        <taxon>Neopterygii</taxon>
        <taxon>Teleostei</taxon>
        <taxon>Albuliformes</taxon>
        <taxon>Albulidae</taxon>
        <taxon>Albula</taxon>
    </lineage>
</organism>
<comment type="caution">
    <text evidence="2">The sequence shown here is derived from an EMBL/GenBank/DDBJ whole genome shotgun (WGS) entry which is preliminary data.</text>
</comment>